<dbReference type="GeneID" id="54453398"/>
<protein>
    <submittedName>
        <fullName evidence="2 4">Uncharacterized protein</fullName>
    </submittedName>
</protein>
<evidence type="ECO:0000256" key="1">
    <source>
        <dbReference type="SAM" id="MobiDB-lite"/>
    </source>
</evidence>
<evidence type="ECO:0000313" key="2">
    <source>
        <dbReference type="EMBL" id="KAF2815616.1"/>
    </source>
</evidence>
<sequence>MSHQNQPPTSYLSPSPQSHGSSPGYAPQHAAVTRSHPQLAGPSFHVDTASTLLSPHGSVAKVPPGCQSVVVVAFISSNLIHLPVGTPAAWKYDAEVQRGGCALSHSWERRFSIRALVCHHHPPSRLINVAIYFRS</sequence>
<dbReference type="EMBL" id="MU003693">
    <property type="protein sequence ID" value="KAF2815616.1"/>
    <property type="molecule type" value="Genomic_DNA"/>
</dbReference>
<reference evidence="4" key="2">
    <citation type="submission" date="2020-04" db="EMBL/GenBank/DDBJ databases">
        <authorList>
            <consortium name="NCBI Genome Project"/>
        </authorList>
    </citation>
    <scope>NUCLEOTIDE SEQUENCE</scope>
    <source>
        <strain evidence="4">CBS 304.34</strain>
    </source>
</reference>
<proteinExistence type="predicted"/>
<reference evidence="4" key="3">
    <citation type="submission" date="2025-04" db="UniProtKB">
        <authorList>
            <consortium name="RefSeq"/>
        </authorList>
    </citation>
    <scope>IDENTIFICATION</scope>
    <source>
        <strain evidence="4">CBS 304.34</strain>
    </source>
</reference>
<reference evidence="2 4" key="1">
    <citation type="journal article" date="2020" name="Stud. Mycol.">
        <title>101 Dothideomycetes genomes: a test case for predicting lifestyles and emergence of pathogens.</title>
        <authorList>
            <person name="Haridas S."/>
            <person name="Albert R."/>
            <person name="Binder M."/>
            <person name="Bloem J."/>
            <person name="Labutti K."/>
            <person name="Salamov A."/>
            <person name="Andreopoulos B."/>
            <person name="Baker S."/>
            <person name="Barry K."/>
            <person name="Bills G."/>
            <person name="Bluhm B."/>
            <person name="Cannon C."/>
            <person name="Castanera R."/>
            <person name="Culley D."/>
            <person name="Daum C."/>
            <person name="Ezra D."/>
            <person name="Gonzalez J."/>
            <person name="Henrissat B."/>
            <person name="Kuo A."/>
            <person name="Liang C."/>
            <person name="Lipzen A."/>
            <person name="Lutzoni F."/>
            <person name="Magnuson J."/>
            <person name="Mondo S."/>
            <person name="Nolan M."/>
            <person name="Ohm R."/>
            <person name="Pangilinan J."/>
            <person name="Park H.-J."/>
            <person name="Ramirez L."/>
            <person name="Alfaro M."/>
            <person name="Sun H."/>
            <person name="Tritt A."/>
            <person name="Yoshinaga Y."/>
            <person name="Zwiers L.-H."/>
            <person name="Turgeon B."/>
            <person name="Goodwin S."/>
            <person name="Spatafora J."/>
            <person name="Crous P."/>
            <person name="Grigoriev I."/>
        </authorList>
    </citation>
    <scope>NUCLEOTIDE SEQUENCE</scope>
    <source>
        <strain evidence="2 4">CBS 304.34</strain>
    </source>
</reference>
<dbReference type="Proteomes" id="UP000504636">
    <property type="component" value="Unplaced"/>
</dbReference>
<keyword evidence="3" id="KW-1185">Reference proteome</keyword>
<dbReference type="AlphaFoldDB" id="A0A6A6Z3F9"/>
<feature type="compositionally biased region" description="Low complexity" evidence="1">
    <location>
        <begin position="10"/>
        <end position="23"/>
    </location>
</feature>
<name>A0A6A6Z3F9_9PEZI</name>
<organism evidence="2">
    <name type="scientific">Mytilinidion resinicola</name>
    <dbReference type="NCBI Taxonomy" id="574789"/>
    <lineage>
        <taxon>Eukaryota</taxon>
        <taxon>Fungi</taxon>
        <taxon>Dikarya</taxon>
        <taxon>Ascomycota</taxon>
        <taxon>Pezizomycotina</taxon>
        <taxon>Dothideomycetes</taxon>
        <taxon>Pleosporomycetidae</taxon>
        <taxon>Mytilinidiales</taxon>
        <taxon>Mytilinidiaceae</taxon>
        <taxon>Mytilinidion</taxon>
    </lineage>
</organism>
<feature type="region of interest" description="Disordered" evidence="1">
    <location>
        <begin position="1"/>
        <end position="43"/>
    </location>
</feature>
<evidence type="ECO:0000313" key="4">
    <source>
        <dbReference type="RefSeq" id="XP_033582580.1"/>
    </source>
</evidence>
<accession>A0A6A6Z3F9</accession>
<gene>
    <name evidence="2 4" type="ORF">BDZ99DRAFT_119468</name>
</gene>
<dbReference type="RefSeq" id="XP_033582580.1">
    <property type="nucleotide sequence ID" value="XM_033712505.1"/>
</dbReference>
<evidence type="ECO:0000313" key="3">
    <source>
        <dbReference type="Proteomes" id="UP000504636"/>
    </source>
</evidence>